<evidence type="ECO:0000256" key="1">
    <source>
        <dbReference type="ARBA" id="ARBA00001633"/>
    </source>
</evidence>
<dbReference type="InterPro" id="IPR013798">
    <property type="entry name" value="Indole-3-glycerol_P_synth_dom"/>
</dbReference>
<dbReference type="GO" id="GO:0000162">
    <property type="term" value="P:L-tryptophan biosynthetic process"/>
    <property type="evidence" value="ECO:0007669"/>
    <property type="project" value="UniProtKB-UniRule"/>
</dbReference>
<reference evidence="11" key="1">
    <citation type="submission" date="2017-09" db="EMBL/GenBank/DDBJ databases">
        <authorList>
            <person name="Varghese N."/>
            <person name="Submissions S."/>
        </authorList>
    </citation>
    <scope>NUCLEOTIDE SEQUENCE [LARGE SCALE GENOMIC DNA]</scope>
    <source>
        <strain evidence="11">CGMCC 1.12641</strain>
    </source>
</reference>
<evidence type="ECO:0000256" key="6">
    <source>
        <dbReference type="ARBA" id="ARBA00023141"/>
    </source>
</evidence>
<organism evidence="10 11">
    <name type="scientific">Salinimicrobium sediminis</name>
    <dbReference type="NCBI Taxonomy" id="1343891"/>
    <lineage>
        <taxon>Bacteria</taxon>
        <taxon>Pseudomonadati</taxon>
        <taxon>Bacteroidota</taxon>
        <taxon>Flavobacteriia</taxon>
        <taxon>Flavobacteriales</taxon>
        <taxon>Flavobacteriaceae</taxon>
        <taxon>Salinimicrobium</taxon>
    </lineage>
</organism>
<dbReference type="OrthoDB" id="9804217at2"/>
<protein>
    <recommendedName>
        <fullName evidence="8">Indole-3-glycerol phosphate synthase</fullName>
        <shortName evidence="8">IGPS</shortName>
        <ecNumber evidence="8">4.1.1.48</ecNumber>
    </recommendedName>
</protein>
<dbReference type="AlphaFoldDB" id="A0A285X6E5"/>
<feature type="domain" description="Indole-3-glycerol phosphate synthase" evidence="9">
    <location>
        <begin position="4"/>
        <end position="253"/>
    </location>
</feature>
<evidence type="ECO:0000313" key="10">
    <source>
        <dbReference type="EMBL" id="SOC80913.1"/>
    </source>
</evidence>
<proteinExistence type="inferred from homology"/>
<dbReference type="InterPro" id="IPR001468">
    <property type="entry name" value="Indole-3-GlycerolPSynthase_CS"/>
</dbReference>
<dbReference type="InterPro" id="IPR045186">
    <property type="entry name" value="Indole-3-glycerol_P_synth"/>
</dbReference>
<dbReference type="Pfam" id="PF00218">
    <property type="entry name" value="IGPS"/>
    <property type="match status" value="1"/>
</dbReference>
<evidence type="ECO:0000256" key="2">
    <source>
        <dbReference type="ARBA" id="ARBA00004696"/>
    </source>
</evidence>
<comment type="pathway">
    <text evidence="2 8">Amino-acid biosynthesis; L-tryptophan biosynthesis; L-tryptophan from chorismate: step 4/5.</text>
</comment>
<accession>A0A285X6E5</accession>
<comment type="catalytic activity">
    <reaction evidence="1 8">
        <text>1-(2-carboxyphenylamino)-1-deoxy-D-ribulose 5-phosphate + H(+) = (1S,2R)-1-C-(indol-3-yl)glycerol 3-phosphate + CO2 + H2O</text>
        <dbReference type="Rhea" id="RHEA:23476"/>
        <dbReference type="ChEBI" id="CHEBI:15377"/>
        <dbReference type="ChEBI" id="CHEBI:15378"/>
        <dbReference type="ChEBI" id="CHEBI:16526"/>
        <dbReference type="ChEBI" id="CHEBI:58613"/>
        <dbReference type="ChEBI" id="CHEBI:58866"/>
        <dbReference type="EC" id="4.1.1.48"/>
    </reaction>
</comment>
<dbReference type="RefSeq" id="WP_097056683.1">
    <property type="nucleotide sequence ID" value="NZ_OCMF01000003.1"/>
</dbReference>
<dbReference type="Gene3D" id="3.20.20.70">
    <property type="entry name" value="Aldolase class I"/>
    <property type="match status" value="1"/>
</dbReference>
<keyword evidence="4 8" id="KW-0210">Decarboxylase</keyword>
<dbReference type="FunFam" id="3.20.20.70:FF:000024">
    <property type="entry name" value="Indole-3-glycerol phosphate synthase"/>
    <property type="match status" value="1"/>
</dbReference>
<dbReference type="EC" id="4.1.1.48" evidence="8"/>
<evidence type="ECO:0000256" key="3">
    <source>
        <dbReference type="ARBA" id="ARBA00022605"/>
    </source>
</evidence>
<gene>
    <name evidence="8" type="primary">trpC</name>
    <name evidence="10" type="ORF">SAMN06296241_2476</name>
</gene>
<dbReference type="GO" id="GO:0004425">
    <property type="term" value="F:indole-3-glycerol-phosphate synthase activity"/>
    <property type="evidence" value="ECO:0007669"/>
    <property type="project" value="UniProtKB-UniRule"/>
</dbReference>
<evidence type="ECO:0000256" key="4">
    <source>
        <dbReference type="ARBA" id="ARBA00022793"/>
    </source>
</evidence>
<dbReference type="PANTHER" id="PTHR22854">
    <property type="entry name" value="TRYPTOPHAN BIOSYNTHESIS PROTEIN"/>
    <property type="match status" value="1"/>
</dbReference>
<name>A0A285X6E5_9FLAO</name>
<dbReference type="GO" id="GO:0004640">
    <property type="term" value="F:phosphoribosylanthranilate isomerase activity"/>
    <property type="evidence" value="ECO:0007669"/>
    <property type="project" value="TreeGrafter"/>
</dbReference>
<dbReference type="Proteomes" id="UP000219193">
    <property type="component" value="Unassembled WGS sequence"/>
</dbReference>
<sequence>MNILDKIAARKREEVEILKEEVPVETLQMLPHFKRKCFSLKENLKKSKTGIISEFKRRSPSHPEINLGADVAEVTKAYEAAGACGISVLTDEDFFGGSLDDLAVARETVKLPLLRKDFIIDEYQLIEAKAMGADVILLIAAMLKPKQVEQFSKKAKALGLEVLLEVHNEEELKNNIFDTIDMIGVNNRNLKTFEVNLQTSKDLAEKIPGQYVKISESGISDTTAILELQKSGFQGFLIGGNFMKTEDPGKSASEFINELKSRSK</sequence>
<evidence type="ECO:0000256" key="5">
    <source>
        <dbReference type="ARBA" id="ARBA00022822"/>
    </source>
</evidence>
<dbReference type="PANTHER" id="PTHR22854:SF2">
    <property type="entry name" value="INDOLE-3-GLYCEROL-PHOSPHATE SYNTHASE"/>
    <property type="match status" value="1"/>
</dbReference>
<dbReference type="PROSITE" id="PS00614">
    <property type="entry name" value="IGPS"/>
    <property type="match status" value="1"/>
</dbReference>
<dbReference type="InterPro" id="IPR013785">
    <property type="entry name" value="Aldolase_TIM"/>
</dbReference>
<evidence type="ECO:0000313" key="11">
    <source>
        <dbReference type="Proteomes" id="UP000219193"/>
    </source>
</evidence>
<keyword evidence="11" id="KW-1185">Reference proteome</keyword>
<evidence type="ECO:0000256" key="7">
    <source>
        <dbReference type="ARBA" id="ARBA00023239"/>
    </source>
</evidence>
<dbReference type="SUPFAM" id="SSF51366">
    <property type="entry name" value="Ribulose-phoshate binding barrel"/>
    <property type="match status" value="1"/>
</dbReference>
<dbReference type="EMBL" id="OCMF01000003">
    <property type="protein sequence ID" value="SOC80913.1"/>
    <property type="molecule type" value="Genomic_DNA"/>
</dbReference>
<keyword evidence="6 8" id="KW-0057">Aromatic amino acid biosynthesis</keyword>
<keyword evidence="7 8" id="KW-0456">Lyase</keyword>
<dbReference type="NCBIfam" id="NF001377">
    <property type="entry name" value="PRK00278.2-4"/>
    <property type="match status" value="1"/>
</dbReference>
<comment type="similarity">
    <text evidence="8">Belongs to the TrpC family.</text>
</comment>
<dbReference type="CDD" id="cd00331">
    <property type="entry name" value="IGPS"/>
    <property type="match status" value="1"/>
</dbReference>
<keyword evidence="3 8" id="KW-0028">Amino-acid biosynthesis</keyword>
<dbReference type="UniPathway" id="UPA00035">
    <property type="reaction ID" value="UER00043"/>
</dbReference>
<evidence type="ECO:0000256" key="8">
    <source>
        <dbReference type="HAMAP-Rule" id="MF_00134"/>
    </source>
</evidence>
<dbReference type="InterPro" id="IPR011060">
    <property type="entry name" value="RibuloseP-bd_barrel"/>
</dbReference>
<dbReference type="HAMAP" id="MF_00134_B">
    <property type="entry name" value="IGPS_B"/>
    <property type="match status" value="1"/>
</dbReference>
<evidence type="ECO:0000259" key="9">
    <source>
        <dbReference type="Pfam" id="PF00218"/>
    </source>
</evidence>
<keyword evidence="5 8" id="KW-0822">Tryptophan biosynthesis</keyword>